<name>A0AAV9PFN8_9PEZI</name>
<dbReference type="GO" id="GO:0016020">
    <property type="term" value="C:membrane"/>
    <property type="evidence" value="ECO:0007669"/>
    <property type="project" value="UniProtKB-SubCell"/>
</dbReference>
<keyword evidence="4 5" id="KW-0472">Membrane</keyword>
<comment type="caution">
    <text evidence="6">The sequence shown here is derived from an EMBL/GenBank/DDBJ whole genome shotgun (WGS) entry which is preliminary data.</text>
</comment>
<feature type="transmembrane region" description="Helical" evidence="5">
    <location>
        <begin position="21"/>
        <end position="43"/>
    </location>
</feature>
<feature type="transmembrane region" description="Helical" evidence="5">
    <location>
        <begin position="63"/>
        <end position="85"/>
    </location>
</feature>
<dbReference type="Proteomes" id="UP001337655">
    <property type="component" value="Unassembled WGS sequence"/>
</dbReference>
<gene>
    <name evidence="6" type="ORF">LTR77_003908</name>
</gene>
<evidence type="ECO:0000256" key="5">
    <source>
        <dbReference type="SAM" id="Phobius"/>
    </source>
</evidence>
<dbReference type="InterPro" id="IPR006603">
    <property type="entry name" value="PQ-loop_rpt"/>
</dbReference>
<evidence type="ECO:0000256" key="2">
    <source>
        <dbReference type="ARBA" id="ARBA00022692"/>
    </source>
</evidence>
<dbReference type="EMBL" id="JAVRRT010000005">
    <property type="protein sequence ID" value="KAK5172270.1"/>
    <property type="molecule type" value="Genomic_DNA"/>
</dbReference>
<feature type="transmembrane region" description="Helical" evidence="5">
    <location>
        <begin position="97"/>
        <end position="119"/>
    </location>
</feature>
<keyword evidence="3 5" id="KW-1133">Transmembrane helix</keyword>
<evidence type="ECO:0000256" key="1">
    <source>
        <dbReference type="ARBA" id="ARBA00004141"/>
    </source>
</evidence>
<evidence type="ECO:0000313" key="7">
    <source>
        <dbReference type="Proteomes" id="UP001337655"/>
    </source>
</evidence>
<dbReference type="AlphaFoldDB" id="A0AAV9PFN8"/>
<comment type="subcellular location">
    <subcellularLocation>
        <location evidence="1">Membrane</location>
        <topology evidence="1">Multi-pass membrane protein</topology>
    </subcellularLocation>
</comment>
<keyword evidence="7" id="KW-1185">Reference proteome</keyword>
<accession>A0AAV9PFN8</accession>
<dbReference type="RefSeq" id="XP_064661114.1">
    <property type="nucleotide sequence ID" value="XM_064801163.1"/>
</dbReference>
<proteinExistence type="predicted"/>
<dbReference type="GeneID" id="89925254"/>
<dbReference type="Pfam" id="PF04193">
    <property type="entry name" value="PQ-loop"/>
    <property type="match status" value="1"/>
</dbReference>
<feature type="transmembrane region" description="Helical" evidence="5">
    <location>
        <begin position="153"/>
        <end position="176"/>
    </location>
</feature>
<protein>
    <submittedName>
        <fullName evidence="6">Uncharacterized protein</fullName>
    </submittedName>
</protein>
<keyword evidence="2 5" id="KW-0812">Transmembrane</keyword>
<evidence type="ECO:0000256" key="3">
    <source>
        <dbReference type="ARBA" id="ARBA00022989"/>
    </source>
</evidence>
<evidence type="ECO:0000313" key="6">
    <source>
        <dbReference type="EMBL" id="KAK5172270.1"/>
    </source>
</evidence>
<organism evidence="6 7">
    <name type="scientific">Saxophila tyrrhenica</name>
    <dbReference type="NCBI Taxonomy" id="1690608"/>
    <lineage>
        <taxon>Eukaryota</taxon>
        <taxon>Fungi</taxon>
        <taxon>Dikarya</taxon>
        <taxon>Ascomycota</taxon>
        <taxon>Pezizomycotina</taxon>
        <taxon>Dothideomycetes</taxon>
        <taxon>Dothideomycetidae</taxon>
        <taxon>Mycosphaerellales</taxon>
        <taxon>Extremaceae</taxon>
        <taxon>Saxophila</taxon>
    </lineage>
</organism>
<reference evidence="6 7" key="1">
    <citation type="submission" date="2023-08" db="EMBL/GenBank/DDBJ databases">
        <title>Black Yeasts Isolated from many extreme environments.</title>
        <authorList>
            <person name="Coleine C."/>
            <person name="Stajich J.E."/>
            <person name="Selbmann L."/>
        </authorList>
    </citation>
    <scope>NUCLEOTIDE SEQUENCE [LARGE SCALE GENOMIC DNA]</scope>
    <source>
        <strain evidence="6 7">CCFEE 5935</strain>
    </source>
</reference>
<sequence>MSFWPQLHLIRARQDTEGISLTYVLINLIVATQQLGLYIHMISFQYKGAPAGMINDPPSFGDYLNLTQFAAVWLGHFTLYAVSSITSITASYLPNSFLYLLYLLPQTAWSTAAAALIYLGHLTLHIPPLIIEAILPAEGPDTDAFNDRTWAAAWYWAGHTLYLNHLISCLGFLSLFAQAYASVSRPALGALSVEGLRCQAVVFTAVADDDTVQDSDLEAFLALFQDVV</sequence>
<evidence type="ECO:0000256" key="4">
    <source>
        <dbReference type="ARBA" id="ARBA00023136"/>
    </source>
</evidence>